<dbReference type="EMBL" id="BORT01000069">
    <property type="protein sequence ID" value="GIO51669.1"/>
    <property type="molecule type" value="Genomic_DNA"/>
</dbReference>
<sequence length="191" mass="20649">MPHKLSSTHLINQGDASIKYPGTTTSAFTDTNFYKKCGKTAASGTIKQYGCAICDLAMFILYKGGLSNNNDNTYNAVVQATIGGTNNAADFTHQSFTATMGSKSIKVNIQAISDISTEVEKGNICIARLYNSSTKNSHYVIVDGWDSSASGFYRYLVCDPDGGVQKTLADTMIKRGFPVDAAYITERYLLS</sequence>
<proteinExistence type="predicted"/>
<dbReference type="AlphaFoldDB" id="A0A920CVP1"/>
<organism evidence="1 2">
    <name type="scientific">Paenibacillus azoreducens</name>
    <dbReference type="NCBI Taxonomy" id="116718"/>
    <lineage>
        <taxon>Bacteria</taxon>
        <taxon>Bacillati</taxon>
        <taxon>Bacillota</taxon>
        <taxon>Bacilli</taxon>
        <taxon>Bacillales</taxon>
        <taxon>Paenibacillaceae</taxon>
        <taxon>Paenibacillus</taxon>
    </lineage>
</organism>
<comment type="caution">
    <text evidence="1">The sequence shown here is derived from an EMBL/GenBank/DDBJ whole genome shotgun (WGS) entry which is preliminary data.</text>
</comment>
<protein>
    <submittedName>
        <fullName evidence="1">Uncharacterized protein</fullName>
    </submittedName>
</protein>
<evidence type="ECO:0000313" key="1">
    <source>
        <dbReference type="EMBL" id="GIO51669.1"/>
    </source>
</evidence>
<dbReference type="Proteomes" id="UP000682811">
    <property type="component" value="Unassembled WGS sequence"/>
</dbReference>
<keyword evidence="2" id="KW-1185">Reference proteome</keyword>
<name>A0A920CVP1_9BACL</name>
<accession>A0A920CVP1</accession>
<gene>
    <name evidence="1" type="ORF">J34TS1_64340</name>
</gene>
<reference evidence="1 2" key="1">
    <citation type="submission" date="2021-03" db="EMBL/GenBank/DDBJ databases">
        <title>Antimicrobial resistance genes in bacteria isolated from Japanese honey, and their potential for conferring macrolide and lincosamide resistance in the American foulbrood pathogen Paenibacillus larvae.</title>
        <authorList>
            <person name="Okamoto M."/>
            <person name="Kumagai M."/>
            <person name="Kanamori H."/>
            <person name="Takamatsu D."/>
        </authorList>
    </citation>
    <scope>NUCLEOTIDE SEQUENCE [LARGE SCALE GENOMIC DNA]</scope>
    <source>
        <strain evidence="1 2">J34TS1</strain>
    </source>
</reference>
<dbReference type="RefSeq" id="WP_194235688.1">
    <property type="nucleotide sequence ID" value="NZ_AP025343.1"/>
</dbReference>
<evidence type="ECO:0000313" key="2">
    <source>
        <dbReference type="Proteomes" id="UP000682811"/>
    </source>
</evidence>